<evidence type="ECO:0000256" key="1">
    <source>
        <dbReference type="ARBA" id="ARBA00004127"/>
    </source>
</evidence>
<gene>
    <name evidence="7" type="ORF">D6T63_15795</name>
</gene>
<feature type="domain" description="DUF202" evidence="6">
    <location>
        <begin position="9"/>
        <end position="74"/>
    </location>
</feature>
<dbReference type="AlphaFoldDB" id="A0A3A5M7R9"/>
<proteinExistence type="predicted"/>
<keyword evidence="4 5" id="KW-0472">Membrane</keyword>
<keyword evidence="3 5" id="KW-1133">Transmembrane helix</keyword>
<dbReference type="OrthoDB" id="3701077at2"/>
<name>A0A3A5M7R9_9MICC</name>
<evidence type="ECO:0000259" key="6">
    <source>
        <dbReference type="Pfam" id="PF02656"/>
    </source>
</evidence>
<keyword evidence="2 5" id="KW-0812">Transmembrane</keyword>
<keyword evidence="8" id="KW-1185">Reference proteome</keyword>
<dbReference type="Pfam" id="PF02656">
    <property type="entry name" value="DUF202"/>
    <property type="match status" value="1"/>
</dbReference>
<organism evidence="7 8">
    <name type="scientific">Arthrobacter cheniae</name>
    <dbReference type="NCBI Taxonomy" id="1258888"/>
    <lineage>
        <taxon>Bacteria</taxon>
        <taxon>Bacillati</taxon>
        <taxon>Actinomycetota</taxon>
        <taxon>Actinomycetes</taxon>
        <taxon>Micrococcales</taxon>
        <taxon>Micrococcaceae</taxon>
        <taxon>Arthrobacter</taxon>
    </lineage>
</organism>
<feature type="transmembrane region" description="Helical" evidence="5">
    <location>
        <begin position="46"/>
        <end position="65"/>
    </location>
</feature>
<evidence type="ECO:0000256" key="4">
    <source>
        <dbReference type="ARBA" id="ARBA00023136"/>
    </source>
</evidence>
<dbReference type="Proteomes" id="UP000272560">
    <property type="component" value="Unassembled WGS sequence"/>
</dbReference>
<evidence type="ECO:0000256" key="2">
    <source>
        <dbReference type="ARBA" id="ARBA00022692"/>
    </source>
</evidence>
<protein>
    <submittedName>
        <fullName evidence="7">DUF202 domain-containing protein</fullName>
    </submittedName>
</protein>
<evidence type="ECO:0000256" key="5">
    <source>
        <dbReference type="SAM" id="Phobius"/>
    </source>
</evidence>
<sequence length="114" mass="12065">MNAGSELIDVGLPSERTALAWRRTALSVALGSLVAFRLLPELLGNPLWAGAGLMGVIGATLMWVTSERRYRAFHRGEVPMPHTPFGAWPLFILAACVALLGLGALALAINLAST</sequence>
<comment type="caution">
    <text evidence="7">The sequence shown here is derived from an EMBL/GenBank/DDBJ whole genome shotgun (WGS) entry which is preliminary data.</text>
</comment>
<feature type="transmembrane region" description="Helical" evidence="5">
    <location>
        <begin position="85"/>
        <end position="109"/>
    </location>
</feature>
<accession>A0A3A5M7R9</accession>
<evidence type="ECO:0000313" key="8">
    <source>
        <dbReference type="Proteomes" id="UP000272560"/>
    </source>
</evidence>
<evidence type="ECO:0000256" key="3">
    <source>
        <dbReference type="ARBA" id="ARBA00022989"/>
    </source>
</evidence>
<dbReference type="EMBL" id="QZVT01000010">
    <property type="protein sequence ID" value="RJT76980.1"/>
    <property type="molecule type" value="Genomic_DNA"/>
</dbReference>
<dbReference type="GO" id="GO:0012505">
    <property type="term" value="C:endomembrane system"/>
    <property type="evidence" value="ECO:0007669"/>
    <property type="project" value="UniProtKB-SubCell"/>
</dbReference>
<evidence type="ECO:0000313" key="7">
    <source>
        <dbReference type="EMBL" id="RJT76980.1"/>
    </source>
</evidence>
<comment type="subcellular location">
    <subcellularLocation>
        <location evidence="1">Endomembrane system</location>
        <topology evidence="1">Multi-pass membrane protein</topology>
    </subcellularLocation>
</comment>
<dbReference type="InterPro" id="IPR003807">
    <property type="entry name" value="DUF202"/>
</dbReference>
<reference evidence="7 8" key="1">
    <citation type="submission" date="2018-09" db="EMBL/GenBank/DDBJ databases">
        <title>Novel species of Arthrobacter.</title>
        <authorList>
            <person name="Liu Q."/>
            <person name="Xin Y.-H."/>
        </authorList>
    </citation>
    <scope>NUCLEOTIDE SEQUENCE [LARGE SCALE GENOMIC DNA]</scope>
    <source>
        <strain evidence="7 8">Hz2</strain>
    </source>
</reference>